<dbReference type="Proteomes" id="UP001156641">
    <property type="component" value="Unassembled WGS sequence"/>
</dbReference>
<evidence type="ECO:0000256" key="1">
    <source>
        <dbReference type="ARBA" id="ARBA00006484"/>
    </source>
</evidence>
<proteinExistence type="inferred from homology"/>
<comment type="similarity">
    <text evidence="1">Belongs to the short-chain dehydrogenases/reductases (SDR) family.</text>
</comment>
<dbReference type="Pfam" id="PF13561">
    <property type="entry name" value="adh_short_C2"/>
    <property type="match status" value="1"/>
</dbReference>
<reference evidence="4" key="1">
    <citation type="journal article" date="2019" name="Int. J. Syst. Evol. Microbiol.">
        <title>The Global Catalogue of Microorganisms (GCM) 10K type strain sequencing project: providing services to taxonomists for standard genome sequencing and annotation.</title>
        <authorList>
            <consortium name="The Broad Institute Genomics Platform"/>
            <consortium name="The Broad Institute Genome Sequencing Center for Infectious Disease"/>
            <person name="Wu L."/>
            <person name="Ma J."/>
        </authorList>
    </citation>
    <scope>NUCLEOTIDE SEQUENCE [LARGE SCALE GENOMIC DNA]</scope>
    <source>
        <strain evidence="4">NBRC 112502</strain>
    </source>
</reference>
<evidence type="ECO:0000313" key="3">
    <source>
        <dbReference type="EMBL" id="GLR68086.1"/>
    </source>
</evidence>
<dbReference type="InterPro" id="IPR036291">
    <property type="entry name" value="NAD(P)-bd_dom_sf"/>
</dbReference>
<sequence length="278" mass="29076">MQKQEETITQALKLAGKVALVTGSGANIGEACAKALAKAGAKLVLADINLAGVQRVAADIAASGGEALAHHLDLGDENSIEVLRAAVVTRFGRLDVLHNNAADVSTAQMAADGSLVSMASSVWDRAFQINTRGTMLMIKHFVPLMLQCGGGSIINTSSGVSILGDIFTPAYSASKAAVNALTRNAATQFGKQNIRCNAILPGLILTSQAREQMSPEMLQMLERHTLLPRLGTPDDIAGTVAFLASDDASFVTGQIFSVDGGITMHQPFVADVLAFMEK</sequence>
<dbReference type="Gene3D" id="3.40.50.720">
    <property type="entry name" value="NAD(P)-binding Rossmann-like Domain"/>
    <property type="match status" value="1"/>
</dbReference>
<accession>A0ABQ6ABC4</accession>
<evidence type="ECO:0000256" key="2">
    <source>
        <dbReference type="ARBA" id="ARBA00023002"/>
    </source>
</evidence>
<dbReference type="EMBL" id="BSOS01000077">
    <property type="protein sequence ID" value="GLR68086.1"/>
    <property type="molecule type" value="Genomic_DNA"/>
</dbReference>
<dbReference type="PRINTS" id="PR00081">
    <property type="entry name" value="GDHRDH"/>
</dbReference>
<dbReference type="PANTHER" id="PTHR24321:SF14">
    <property type="entry name" value="SHORT-CHAIN TYPE DEHYDROGENASE_REDUCTASE BLR2146-RELATED"/>
    <property type="match status" value="1"/>
</dbReference>
<protein>
    <submittedName>
        <fullName evidence="3">Short-chain type dehydrogenase/reductase y4lA</fullName>
    </submittedName>
</protein>
<name>A0ABQ6ABC4_9PROT</name>
<organism evidence="3 4">
    <name type="scientific">Acidocella aquatica</name>
    <dbReference type="NCBI Taxonomy" id="1922313"/>
    <lineage>
        <taxon>Bacteria</taxon>
        <taxon>Pseudomonadati</taxon>
        <taxon>Pseudomonadota</taxon>
        <taxon>Alphaproteobacteria</taxon>
        <taxon>Acetobacterales</taxon>
        <taxon>Acidocellaceae</taxon>
        <taxon>Acidocella</taxon>
    </lineage>
</organism>
<dbReference type="InterPro" id="IPR002347">
    <property type="entry name" value="SDR_fam"/>
</dbReference>
<dbReference type="InterPro" id="IPR020904">
    <property type="entry name" value="Sc_DH/Rdtase_CS"/>
</dbReference>
<keyword evidence="4" id="KW-1185">Reference proteome</keyword>
<dbReference type="PRINTS" id="PR00080">
    <property type="entry name" value="SDRFAMILY"/>
</dbReference>
<gene>
    <name evidence="3" type="ORF">GCM10010909_27670</name>
</gene>
<comment type="caution">
    <text evidence="3">The sequence shown here is derived from an EMBL/GenBank/DDBJ whole genome shotgun (WGS) entry which is preliminary data.</text>
</comment>
<keyword evidence="2" id="KW-0560">Oxidoreductase</keyword>
<dbReference type="PROSITE" id="PS00061">
    <property type="entry name" value="ADH_SHORT"/>
    <property type="match status" value="1"/>
</dbReference>
<dbReference type="SUPFAM" id="SSF51735">
    <property type="entry name" value="NAD(P)-binding Rossmann-fold domains"/>
    <property type="match status" value="1"/>
</dbReference>
<dbReference type="PANTHER" id="PTHR24321">
    <property type="entry name" value="DEHYDROGENASES, SHORT CHAIN"/>
    <property type="match status" value="1"/>
</dbReference>
<evidence type="ECO:0000313" key="4">
    <source>
        <dbReference type="Proteomes" id="UP001156641"/>
    </source>
</evidence>